<dbReference type="InterPro" id="IPR012292">
    <property type="entry name" value="Globin/Proto"/>
</dbReference>
<keyword evidence="16" id="KW-1185">Reference proteome</keyword>
<feature type="domain" description="Globin" evidence="13">
    <location>
        <begin position="1"/>
        <end position="133"/>
    </location>
</feature>
<evidence type="ECO:0000256" key="8">
    <source>
        <dbReference type="ARBA" id="ARBA00023027"/>
    </source>
</evidence>
<proteinExistence type="inferred from homology"/>
<dbReference type="Gene3D" id="1.10.490.10">
    <property type="entry name" value="Globins"/>
    <property type="match status" value="1"/>
</dbReference>
<dbReference type="GO" id="GO:0051537">
    <property type="term" value="F:2 iron, 2 sulfur cluster binding"/>
    <property type="evidence" value="ECO:0007669"/>
    <property type="project" value="UniProtKB-KW"/>
</dbReference>
<dbReference type="GO" id="GO:0008941">
    <property type="term" value="F:nitric oxide dioxygenase NAD(P)H activity"/>
    <property type="evidence" value="ECO:0007669"/>
    <property type="project" value="UniProtKB-EC"/>
</dbReference>
<dbReference type="Gene3D" id="2.40.30.10">
    <property type="entry name" value="Translation factors"/>
    <property type="match status" value="1"/>
</dbReference>
<organism evidence="15 16">
    <name type="scientific">Streptomyces subrutilus</name>
    <dbReference type="NCBI Taxonomy" id="36818"/>
    <lineage>
        <taxon>Bacteria</taxon>
        <taxon>Bacillati</taxon>
        <taxon>Actinomycetota</taxon>
        <taxon>Actinomycetes</taxon>
        <taxon>Kitasatosporales</taxon>
        <taxon>Streptomycetaceae</taxon>
        <taxon>Streptomyces</taxon>
    </lineage>
</organism>
<dbReference type="GO" id="GO:0019825">
    <property type="term" value="F:oxygen binding"/>
    <property type="evidence" value="ECO:0007669"/>
    <property type="project" value="InterPro"/>
</dbReference>
<dbReference type="GO" id="GO:0005344">
    <property type="term" value="F:oxygen carrier activity"/>
    <property type="evidence" value="ECO:0007669"/>
    <property type="project" value="UniProtKB-KW"/>
</dbReference>
<dbReference type="PRINTS" id="PR00410">
    <property type="entry name" value="PHEHYDRXLASE"/>
</dbReference>
<dbReference type="Pfam" id="PF00042">
    <property type="entry name" value="Globin"/>
    <property type="match status" value="1"/>
</dbReference>
<dbReference type="Gene3D" id="3.40.50.80">
    <property type="entry name" value="Nucleotide-binding domain of ferredoxin-NADP reductase (FNR) module"/>
    <property type="match status" value="1"/>
</dbReference>
<keyword evidence="5" id="KW-0001">2Fe-2S</keyword>
<comment type="catalytic activity">
    <reaction evidence="10">
        <text>2 nitric oxide + NADPH + 2 O2 = 2 nitrate + NADP(+) + H(+)</text>
        <dbReference type="Rhea" id="RHEA:19465"/>
        <dbReference type="ChEBI" id="CHEBI:15378"/>
        <dbReference type="ChEBI" id="CHEBI:15379"/>
        <dbReference type="ChEBI" id="CHEBI:16480"/>
        <dbReference type="ChEBI" id="CHEBI:17632"/>
        <dbReference type="ChEBI" id="CHEBI:57783"/>
        <dbReference type="ChEBI" id="CHEBI:58349"/>
        <dbReference type="EC" id="1.14.12.17"/>
    </reaction>
</comment>
<dbReference type="SUPFAM" id="SSF46458">
    <property type="entry name" value="Globin-like"/>
    <property type="match status" value="1"/>
</dbReference>
<dbReference type="EMBL" id="CP023701">
    <property type="protein sequence ID" value="QEU80287.1"/>
    <property type="molecule type" value="Genomic_DNA"/>
</dbReference>
<gene>
    <name evidence="15" type="ORF">CP968_20035</name>
</gene>
<evidence type="ECO:0000256" key="4">
    <source>
        <dbReference type="ARBA" id="ARBA00012229"/>
    </source>
</evidence>
<dbReference type="InterPro" id="IPR008333">
    <property type="entry name" value="Cbr1-like_FAD-bd_dom"/>
</dbReference>
<comment type="similarity">
    <text evidence="3">In the C-terminal section; belongs to the flavoprotein pyridine nucleotide cytochrome reductase family.</text>
</comment>
<evidence type="ECO:0000256" key="9">
    <source>
        <dbReference type="ARBA" id="ARBA00048649"/>
    </source>
</evidence>
<evidence type="ECO:0000313" key="15">
    <source>
        <dbReference type="EMBL" id="QEU80287.1"/>
    </source>
</evidence>
<feature type="region of interest" description="Disordered" evidence="12">
    <location>
        <begin position="389"/>
        <end position="410"/>
    </location>
</feature>
<evidence type="ECO:0000256" key="12">
    <source>
        <dbReference type="SAM" id="MobiDB-lite"/>
    </source>
</evidence>
<name>A0A5P2UU78_9ACTN</name>
<comment type="catalytic activity">
    <reaction evidence="9">
        <text>2 nitric oxide + NADH + 2 O2 = 2 nitrate + NAD(+) + H(+)</text>
        <dbReference type="Rhea" id="RHEA:19469"/>
        <dbReference type="ChEBI" id="CHEBI:15378"/>
        <dbReference type="ChEBI" id="CHEBI:15379"/>
        <dbReference type="ChEBI" id="CHEBI:16480"/>
        <dbReference type="ChEBI" id="CHEBI:17632"/>
        <dbReference type="ChEBI" id="CHEBI:57540"/>
        <dbReference type="ChEBI" id="CHEBI:57945"/>
        <dbReference type="EC" id="1.14.12.17"/>
    </reaction>
</comment>
<dbReference type="PANTHER" id="PTHR47354:SF5">
    <property type="entry name" value="PROTEIN RFBI"/>
    <property type="match status" value="1"/>
</dbReference>
<dbReference type="InterPro" id="IPR009050">
    <property type="entry name" value="Globin-like_sf"/>
</dbReference>
<dbReference type="InterPro" id="IPR001433">
    <property type="entry name" value="OxRdtase_FAD/NAD-bd"/>
</dbReference>
<evidence type="ECO:0000256" key="7">
    <source>
        <dbReference type="ARBA" id="ARBA00023014"/>
    </source>
</evidence>
<dbReference type="Pfam" id="PF00970">
    <property type="entry name" value="FAD_binding_6"/>
    <property type="match status" value="1"/>
</dbReference>
<keyword evidence="8" id="KW-0520">NAD</keyword>
<evidence type="ECO:0000256" key="11">
    <source>
        <dbReference type="RuleBase" id="RU000356"/>
    </source>
</evidence>
<evidence type="ECO:0000256" key="1">
    <source>
        <dbReference type="ARBA" id="ARBA00001970"/>
    </source>
</evidence>
<evidence type="ECO:0000256" key="10">
    <source>
        <dbReference type="ARBA" id="ARBA00049433"/>
    </source>
</evidence>
<reference evidence="15 16" key="1">
    <citation type="submission" date="2017-09" db="EMBL/GenBank/DDBJ databases">
        <authorList>
            <person name="Lee N."/>
            <person name="Cho B.-K."/>
        </authorList>
    </citation>
    <scope>NUCLEOTIDE SEQUENCE [LARGE SCALE GENOMIC DNA]</scope>
    <source>
        <strain evidence="15 16">ATCC 27467</strain>
    </source>
</reference>
<dbReference type="SUPFAM" id="SSF63380">
    <property type="entry name" value="Riboflavin synthase domain-like"/>
    <property type="match status" value="1"/>
</dbReference>
<dbReference type="PROSITE" id="PS01033">
    <property type="entry name" value="GLOBIN"/>
    <property type="match status" value="1"/>
</dbReference>
<dbReference type="CDD" id="cd19753">
    <property type="entry name" value="Mb-like_oxidoreductase"/>
    <property type="match status" value="1"/>
</dbReference>
<accession>A0A5P2UU78</accession>
<comment type="cofactor">
    <cofactor evidence="1">
        <name>heme b</name>
        <dbReference type="ChEBI" id="CHEBI:60344"/>
    </cofactor>
</comment>
<dbReference type="InterPro" id="IPR017927">
    <property type="entry name" value="FAD-bd_FR_type"/>
</dbReference>
<evidence type="ECO:0000259" key="13">
    <source>
        <dbReference type="PROSITE" id="PS01033"/>
    </source>
</evidence>
<keyword evidence="7" id="KW-0411">Iron-sulfur</keyword>
<sequence length="410" mass="44685">MDARILKSSFAVVERRAEHAVKFFYSHLFWHNPDMRALFPASAEDMERQRDRLFAALTHVIGHLEDETLLPYLRELGRDHRKFLAGPAHYTAVGASLLAALAETAGDAWTPRAEKAWAEAYQLIADTMTAGAAAGEGPPWWDAEVVRHLRYGQDVGVLTLRPALPFPHLPGQYASVSSDRVPRTWRTYSLGNAPRPDGTVDLHVSRIEGGRLSPALVAETRPGDRLRLGAACGQLTFRRAGRPASLIAAGTGWAPVRALLEELAQHPPDQEVRLFVVARDAAHLYDRPLIDAYAGTCPWLAVTYITPAPGRHRNQATDRLATALGNRGRWPDQDVYLSGPAPFVQETAHLLAGLGAPADRTFHDSVPAAGRGQGANGRPLGFGEWFIDPPAPQWHNPSGRAPRGGGPATE</sequence>
<dbReference type="InterPro" id="IPR000971">
    <property type="entry name" value="Globin"/>
</dbReference>
<keyword evidence="11" id="KW-0408">Iron</keyword>
<dbReference type="EC" id="1.14.12.17" evidence="4"/>
<dbReference type="InterPro" id="IPR017938">
    <property type="entry name" value="Riboflavin_synthase-like_b-brl"/>
</dbReference>
<keyword evidence="11" id="KW-0813">Transport</keyword>
<dbReference type="OrthoDB" id="3213438at2"/>
<dbReference type="GO" id="GO:0020037">
    <property type="term" value="F:heme binding"/>
    <property type="evidence" value="ECO:0007669"/>
    <property type="project" value="InterPro"/>
</dbReference>
<protein>
    <recommendedName>
        <fullName evidence="4">nitric oxide dioxygenase</fullName>
        <ecNumber evidence="4">1.14.12.17</ecNumber>
    </recommendedName>
</protein>
<feature type="domain" description="FAD-binding FR-type" evidence="14">
    <location>
        <begin position="138"/>
        <end position="238"/>
    </location>
</feature>
<dbReference type="PROSITE" id="PS51384">
    <property type="entry name" value="FAD_FR"/>
    <property type="match status" value="1"/>
</dbReference>
<keyword evidence="11" id="KW-0349">Heme</keyword>
<evidence type="ECO:0000256" key="5">
    <source>
        <dbReference type="ARBA" id="ARBA00022714"/>
    </source>
</evidence>
<dbReference type="KEGG" id="ssub:CP968_20035"/>
<evidence type="ECO:0000256" key="3">
    <source>
        <dbReference type="ARBA" id="ARBA00006401"/>
    </source>
</evidence>
<evidence type="ECO:0000259" key="14">
    <source>
        <dbReference type="PROSITE" id="PS51384"/>
    </source>
</evidence>
<dbReference type="Pfam" id="PF00175">
    <property type="entry name" value="NAD_binding_1"/>
    <property type="match status" value="1"/>
</dbReference>
<evidence type="ECO:0000256" key="6">
    <source>
        <dbReference type="ARBA" id="ARBA00022857"/>
    </source>
</evidence>
<keyword evidence="6" id="KW-0521">NADP</keyword>
<evidence type="ECO:0000313" key="16">
    <source>
        <dbReference type="Proteomes" id="UP000326831"/>
    </source>
</evidence>
<dbReference type="InterPro" id="IPR039261">
    <property type="entry name" value="FNR_nucleotide-bd"/>
</dbReference>
<dbReference type="SUPFAM" id="SSF52343">
    <property type="entry name" value="Ferredoxin reductase-like, C-terminal NADP-linked domain"/>
    <property type="match status" value="1"/>
</dbReference>
<comment type="cofactor">
    <cofactor evidence="2">
        <name>FAD</name>
        <dbReference type="ChEBI" id="CHEBI:57692"/>
    </cofactor>
</comment>
<dbReference type="InterPro" id="IPR050415">
    <property type="entry name" value="MRET"/>
</dbReference>
<keyword evidence="11" id="KW-0561">Oxygen transport</keyword>
<dbReference type="Proteomes" id="UP000326831">
    <property type="component" value="Chromosome"/>
</dbReference>
<keyword evidence="11" id="KW-0479">Metal-binding</keyword>
<comment type="similarity">
    <text evidence="11">Belongs to the globin family.</text>
</comment>
<evidence type="ECO:0000256" key="2">
    <source>
        <dbReference type="ARBA" id="ARBA00001974"/>
    </source>
</evidence>
<dbReference type="PANTHER" id="PTHR47354">
    <property type="entry name" value="NADH OXIDOREDUCTASE HCR"/>
    <property type="match status" value="1"/>
</dbReference>
<dbReference type="AlphaFoldDB" id="A0A5P2UU78"/>